<comment type="caution">
    <text evidence="1">The sequence shown here is derived from an EMBL/GenBank/DDBJ whole genome shotgun (WGS) entry which is preliminary data.</text>
</comment>
<dbReference type="EMBL" id="LKMD01000104">
    <property type="protein sequence ID" value="PIA94433.1"/>
    <property type="molecule type" value="Genomic_DNA"/>
</dbReference>
<dbReference type="InterPro" id="IPR022085">
    <property type="entry name" value="OpdG"/>
</dbReference>
<gene>
    <name evidence="1" type="ORF">CB0940_08668</name>
</gene>
<sequence>MRATFLTSLRRVTTTQSNIGALKTFTVQLQQQRHLPSSTRPLHNMPQKSGLVANETVRQSTQYSALEGLITNAAEASPLQRFCEPVEQKLQSNEAPDEIEEELNIGWKAIITRAAATPHGESGRSALAAFLVSLSQKRADGQQPDSSYGTVQDMKVWQDLPTFGWSVRDAWNFPAEDNAPLEEKQRWINVNAFVATLVDQLQDKANNNPDLSLFAIWTIRDALEEDNVSDPAVAAASVWFIYAASALLNFSKNQKSFEGKVAKGGFAHKDAGWTGYSPARWQVWQQRLDNIRGEVKREETKQLVQAAIDAIGKTS</sequence>
<dbReference type="Pfam" id="PF12311">
    <property type="entry name" value="DUF3632"/>
    <property type="match status" value="1"/>
</dbReference>
<reference evidence="1 2" key="1">
    <citation type="submission" date="2015-10" db="EMBL/GenBank/DDBJ databases">
        <title>The cercosporin biosynthetic gene cluster was horizontally transferred to several fungal lineages and shown to be expanded in Cercospora beticola based on microsynteny with recipient genomes.</title>
        <authorList>
            <person name="De Jonge R."/>
            <person name="Ebert M.K."/>
            <person name="Suttle J.C."/>
            <person name="Jurick Ii W.M."/>
            <person name="Secor G.A."/>
            <person name="Thomma B.P."/>
            <person name="Van De Peer Y."/>
            <person name="Bolton M.D."/>
        </authorList>
    </citation>
    <scope>NUCLEOTIDE SEQUENCE [LARGE SCALE GENOMIC DNA]</scope>
    <source>
        <strain evidence="1 2">09-40</strain>
    </source>
</reference>
<organism evidence="1 2">
    <name type="scientific">Cercospora beticola</name>
    <name type="common">Sugarbeet leaf spot fungus</name>
    <dbReference type="NCBI Taxonomy" id="122368"/>
    <lineage>
        <taxon>Eukaryota</taxon>
        <taxon>Fungi</taxon>
        <taxon>Dikarya</taxon>
        <taxon>Ascomycota</taxon>
        <taxon>Pezizomycotina</taxon>
        <taxon>Dothideomycetes</taxon>
        <taxon>Dothideomycetidae</taxon>
        <taxon>Mycosphaerellales</taxon>
        <taxon>Mycosphaerellaceae</taxon>
        <taxon>Cercospora</taxon>
    </lineage>
</organism>
<dbReference type="AlphaFoldDB" id="A0A2G5HQ83"/>
<evidence type="ECO:0000313" key="1">
    <source>
        <dbReference type="EMBL" id="PIA94433.1"/>
    </source>
</evidence>
<name>A0A2G5HQ83_CERBT</name>
<dbReference type="InterPro" id="IPR053204">
    <property type="entry name" value="Oxopyrrolidines_Biosynth-assoc"/>
</dbReference>
<evidence type="ECO:0000313" key="2">
    <source>
        <dbReference type="Proteomes" id="UP000230605"/>
    </source>
</evidence>
<proteinExistence type="predicted"/>
<accession>A0A2G5HQ83</accession>
<dbReference type="Proteomes" id="UP000230605">
    <property type="component" value="Chromosome 6"/>
</dbReference>
<protein>
    <submittedName>
        <fullName evidence="1">Uncharacterized protein</fullName>
    </submittedName>
</protein>
<dbReference type="OrthoDB" id="3350591at2759"/>
<dbReference type="PANTHER" id="PTHR38797">
    <property type="entry name" value="NUCLEAR PORE COMPLEX PROTEIN NUP85-RELATED"/>
    <property type="match status" value="1"/>
</dbReference>